<proteinExistence type="predicted"/>
<dbReference type="Proteomes" id="UP001324427">
    <property type="component" value="Unassembled WGS sequence"/>
</dbReference>
<feature type="compositionally biased region" description="Basic and acidic residues" evidence="1">
    <location>
        <begin position="82"/>
        <end position="93"/>
    </location>
</feature>
<dbReference type="AlphaFoldDB" id="A0AAV9JI16"/>
<accession>A0AAV9JI16</accession>
<keyword evidence="3" id="KW-1185">Reference proteome</keyword>
<organism evidence="2 3">
    <name type="scientific">Oleoguttula mirabilis</name>
    <dbReference type="NCBI Taxonomy" id="1507867"/>
    <lineage>
        <taxon>Eukaryota</taxon>
        <taxon>Fungi</taxon>
        <taxon>Dikarya</taxon>
        <taxon>Ascomycota</taxon>
        <taxon>Pezizomycotina</taxon>
        <taxon>Dothideomycetes</taxon>
        <taxon>Dothideomycetidae</taxon>
        <taxon>Mycosphaerellales</taxon>
        <taxon>Teratosphaeriaceae</taxon>
        <taxon>Oleoguttula</taxon>
    </lineage>
</organism>
<sequence length="183" mass="20729">MGSFPVSTAPPLTPKKRNKFHAMWLRHLDKQDAKKRGTDQEQKARSLIFAAHCLHDEIEQQTIDAHALLKRAEATPRPATPPERDPLFQRPKDAPMSDYERLCRKYNDVVAHYEALRQTFRQLQERVASFQGQVAGLKGEVVPAKRMGKVEHDVESLDNAGRNLDVEVLELVGLVGQVREAAM</sequence>
<feature type="region of interest" description="Disordered" evidence="1">
    <location>
        <begin position="74"/>
        <end position="93"/>
    </location>
</feature>
<evidence type="ECO:0000256" key="1">
    <source>
        <dbReference type="SAM" id="MobiDB-lite"/>
    </source>
</evidence>
<gene>
    <name evidence="2" type="ORF">LTR36_003909</name>
</gene>
<comment type="caution">
    <text evidence="2">The sequence shown here is derived from an EMBL/GenBank/DDBJ whole genome shotgun (WGS) entry which is preliminary data.</text>
</comment>
<name>A0AAV9JI16_9PEZI</name>
<reference evidence="2 3" key="1">
    <citation type="submission" date="2021-11" db="EMBL/GenBank/DDBJ databases">
        <title>Black yeast isolated from Biological Soil Crust.</title>
        <authorList>
            <person name="Kurbessoian T."/>
        </authorList>
    </citation>
    <scope>NUCLEOTIDE SEQUENCE [LARGE SCALE GENOMIC DNA]</scope>
    <source>
        <strain evidence="2 3">CCFEE 5522</strain>
    </source>
</reference>
<dbReference type="EMBL" id="JAVFHQ010000023">
    <property type="protein sequence ID" value="KAK4544660.1"/>
    <property type="molecule type" value="Genomic_DNA"/>
</dbReference>
<protein>
    <submittedName>
        <fullName evidence="2">Uncharacterized protein</fullName>
    </submittedName>
</protein>
<evidence type="ECO:0000313" key="2">
    <source>
        <dbReference type="EMBL" id="KAK4544660.1"/>
    </source>
</evidence>
<evidence type="ECO:0000313" key="3">
    <source>
        <dbReference type="Proteomes" id="UP001324427"/>
    </source>
</evidence>